<dbReference type="OrthoDB" id="6775666at2759"/>
<dbReference type="AlphaFoldDB" id="A0A9P0CZ03"/>
<dbReference type="Proteomes" id="UP001153636">
    <property type="component" value="Chromosome 3"/>
</dbReference>
<keyword evidence="7" id="KW-1185">Reference proteome</keyword>
<evidence type="ECO:0000313" key="7">
    <source>
        <dbReference type="Proteomes" id="UP001153636"/>
    </source>
</evidence>
<evidence type="ECO:0000313" key="6">
    <source>
        <dbReference type="EMBL" id="CAH1108930.1"/>
    </source>
</evidence>
<dbReference type="InterPro" id="IPR050098">
    <property type="entry name" value="TFPI/VKTCI-like"/>
</dbReference>
<protein>
    <recommendedName>
        <fullName evidence="5">BPTI/Kunitz inhibitor domain-containing protein</fullName>
    </recommendedName>
</protein>
<accession>A0A9P0CZ03</accession>
<keyword evidence="3" id="KW-1015">Disulfide bond</keyword>
<dbReference type="SMART" id="SM00131">
    <property type="entry name" value="KU"/>
    <property type="match status" value="3"/>
</dbReference>
<evidence type="ECO:0000259" key="5">
    <source>
        <dbReference type="PROSITE" id="PS50279"/>
    </source>
</evidence>
<keyword evidence="1" id="KW-0646">Protease inhibitor</keyword>
<organism evidence="6 7">
    <name type="scientific">Psylliodes chrysocephalus</name>
    <dbReference type="NCBI Taxonomy" id="3402493"/>
    <lineage>
        <taxon>Eukaryota</taxon>
        <taxon>Metazoa</taxon>
        <taxon>Ecdysozoa</taxon>
        <taxon>Arthropoda</taxon>
        <taxon>Hexapoda</taxon>
        <taxon>Insecta</taxon>
        <taxon>Pterygota</taxon>
        <taxon>Neoptera</taxon>
        <taxon>Endopterygota</taxon>
        <taxon>Coleoptera</taxon>
        <taxon>Polyphaga</taxon>
        <taxon>Cucujiformia</taxon>
        <taxon>Chrysomeloidea</taxon>
        <taxon>Chrysomelidae</taxon>
        <taxon>Galerucinae</taxon>
        <taxon>Alticini</taxon>
        <taxon>Psylliodes</taxon>
    </lineage>
</organism>
<keyword evidence="2" id="KW-0722">Serine protease inhibitor</keyword>
<feature type="signal peptide" evidence="4">
    <location>
        <begin position="1"/>
        <end position="19"/>
    </location>
</feature>
<dbReference type="SUPFAM" id="SSF57362">
    <property type="entry name" value="BPTI-like"/>
    <property type="match status" value="3"/>
</dbReference>
<dbReference type="InterPro" id="IPR002223">
    <property type="entry name" value="Kunitz_BPTI"/>
</dbReference>
<evidence type="ECO:0000256" key="1">
    <source>
        <dbReference type="ARBA" id="ARBA00022690"/>
    </source>
</evidence>
<keyword evidence="4" id="KW-0732">Signal</keyword>
<feature type="domain" description="BPTI/Kunitz inhibitor" evidence="5">
    <location>
        <begin position="29"/>
        <end position="80"/>
    </location>
</feature>
<name>A0A9P0CZ03_9CUCU</name>
<sequence>MYKFNYYFLTILFIVQVYCDNVNFDKHDCFKPHTAGFECKALAIRYHWNHELAKCEQVAYGGCGATNNNFETLESCEKIAGGVCKQHFKKADCFKPHTAGFECRALAIRYHWNHELAKCEQVAYGGCGATNNNFETLESCKKIAGGVCKEHFEKADCFKPHTPFGQSCTALIPRYHWNHRKARCEKVLYGGCRATNNNFITMKRCQKVAGTICRQR</sequence>
<evidence type="ECO:0000256" key="3">
    <source>
        <dbReference type="ARBA" id="ARBA00023157"/>
    </source>
</evidence>
<feature type="domain" description="BPTI/Kunitz inhibitor" evidence="5">
    <location>
        <begin position="93"/>
        <end position="144"/>
    </location>
</feature>
<evidence type="ECO:0000256" key="4">
    <source>
        <dbReference type="SAM" id="SignalP"/>
    </source>
</evidence>
<evidence type="ECO:0000256" key="2">
    <source>
        <dbReference type="ARBA" id="ARBA00022900"/>
    </source>
</evidence>
<dbReference type="PANTHER" id="PTHR10083:SF374">
    <property type="entry name" value="BPTI_KUNITZ INHIBITOR DOMAIN-CONTAINING PROTEIN"/>
    <property type="match status" value="1"/>
</dbReference>
<dbReference type="Gene3D" id="4.10.410.10">
    <property type="entry name" value="Pancreatic trypsin inhibitor Kunitz domain"/>
    <property type="match status" value="3"/>
</dbReference>
<proteinExistence type="predicted"/>
<dbReference type="PROSITE" id="PS50279">
    <property type="entry name" value="BPTI_KUNITZ_2"/>
    <property type="match status" value="3"/>
</dbReference>
<reference evidence="6" key="1">
    <citation type="submission" date="2022-01" db="EMBL/GenBank/DDBJ databases">
        <authorList>
            <person name="King R."/>
        </authorList>
    </citation>
    <scope>NUCLEOTIDE SEQUENCE</scope>
</reference>
<gene>
    <name evidence="6" type="ORF">PSYICH_LOCUS8544</name>
</gene>
<feature type="domain" description="BPTI/Kunitz inhibitor" evidence="5">
    <location>
        <begin position="157"/>
        <end position="209"/>
    </location>
</feature>
<dbReference type="PANTHER" id="PTHR10083">
    <property type="entry name" value="KUNITZ-TYPE PROTEASE INHIBITOR-RELATED"/>
    <property type="match status" value="1"/>
</dbReference>
<dbReference type="Pfam" id="PF00014">
    <property type="entry name" value="Kunitz_BPTI"/>
    <property type="match status" value="3"/>
</dbReference>
<dbReference type="GO" id="GO:0004867">
    <property type="term" value="F:serine-type endopeptidase inhibitor activity"/>
    <property type="evidence" value="ECO:0007669"/>
    <property type="project" value="UniProtKB-KW"/>
</dbReference>
<dbReference type="InterPro" id="IPR036880">
    <property type="entry name" value="Kunitz_BPTI_sf"/>
</dbReference>
<feature type="chain" id="PRO_5040402410" description="BPTI/Kunitz inhibitor domain-containing protein" evidence="4">
    <location>
        <begin position="20"/>
        <end position="216"/>
    </location>
</feature>
<dbReference type="EMBL" id="OV651815">
    <property type="protein sequence ID" value="CAH1108930.1"/>
    <property type="molecule type" value="Genomic_DNA"/>
</dbReference>